<evidence type="ECO:0000313" key="6">
    <source>
        <dbReference type="Proteomes" id="UP001558652"/>
    </source>
</evidence>
<reference evidence="5 6" key="1">
    <citation type="submission" date="2024-07" db="EMBL/GenBank/DDBJ databases">
        <title>Chromosome-level genome assembly of the water stick insect Ranatra chinensis (Heteroptera: Nepidae).</title>
        <authorList>
            <person name="Liu X."/>
        </authorList>
    </citation>
    <scope>NUCLEOTIDE SEQUENCE [LARGE SCALE GENOMIC DNA]</scope>
    <source>
        <strain evidence="5">Cailab_2021Rc</strain>
        <tissue evidence="5">Muscle</tissue>
    </source>
</reference>
<evidence type="ECO:0000313" key="5">
    <source>
        <dbReference type="EMBL" id="KAL1117122.1"/>
    </source>
</evidence>
<evidence type="ECO:0000259" key="4">
    <source>
        <dbReference type="PROSITE" id="PS50089"/>
    </source>
</evidence>
<name>A0ABD0Y0W6_9HEMI</name>
<evidence type="ECO:0000256" key="2">
    <source>
        <dbReference type="ARBA" id="ARBA00022833"/>
    </source>
</evidence>
<evidence type="ECO:0000256" key="3">
    <source>
        <dbReference type="PROSITE-ProRule" id="PRU00175"/>
    </source>
</evidence>
<dbReference type="GO" id="GO:0008270">
    <property type="term" value="F:zinc ion binding"/>
    <property type="evidence" value="ECO:0007669"/>
    <property type="project" value="UniProtKB-KW"/>
</dbReference>
<dbReference type="InterPro" id="IPR001841">
    <property type="entry name" value="Znf_RING"/>
</dbReference>
<comment type="caution">
    <text evidence="5">The sequence shown here is derived from an EMBL/GenBank/DDBJ whole genome shotgun (WGS) entry which is preliminary data.</text>
</comment>
<keyword evidence="1 3" id="KW-0863">Zinc-finger</keyword>
<keyword evidence="2" id="KW-0862">Zinc</keyword>
<gene>
    <name evidence="5" type="ORF">AAG570_004450</name>
</gene>
<keyword evidence="1 3" id="KW-0479">Metal-binding</keyword>
<proteinExistence type="predicted"/>
<dbReference type="EMBL" id="JBFDAA010000016">
    <property type="protein sequence ID" value="KAL1117122.1"/>
    <property type="molecule type" value="Genomic_DNA"/>
</dbReference>
<dbReference type="InterPro" id="IPR013083">
    <property type="entry name" value="Znf_RING/FYVE/PHD"/>
</dbReference>
<dbReference type="Gene3D" id="3.30.40.10">
    <property type="entry name" value="Zinc/RING finger domain, C3HC4 (zinc finger)"/>
    <property type="match status" value="1"/>
</dbReference>
<sequence length="146" mass="15191">MNGRVAEALDVYWRCGAAVDPQRLGRLSRALVGAAAGAAAPRDAALGCPACRGPPLAPVTGPCGHTWCRPCAPAGRCPACRRAAPQPLADNVLVKAAVAKWWPLAAQADRLRHQAILLIAADLAEPAIAHLNAAIRVCEYPYLTSG</sequence>
<dbReference type="PANTHER" id="PTHR23327:SF42">
    <property type="entry name" value="LON PEPTIDASE N-TERMINAL DOMAIN AND RING FINGER PROTEIN C14F5.10C"/>
    <property type="match status" value="1"/>
</dbReference>
<dbReference type="SMART" id="SM00184">
    <property type="entry name" value="RING"/>
    <property type="match status" value="1"/>
</dbReference>
<accession>A0ABD0Y0W6</accession>
<organism evidence="5 6">
    <name type="scientific">Ranatra chinensis</name>
    <dbReference type="NCBI Taxonomy" id="642074"/>
    <lineage>
        <taxon>Eukaryota</taxon>
        <taxon>Metazoa</taxon>
        <taxon>Ecdysozoa</taxon>
        <taxon>Arthropoda</taxon>
        <taxon>Hexapoda</taxon>
        <taxon>Insecta</taxon>
        <taxon>Pterygota</taxon>
        <taxon>Neoptera</taxon>
        <taxon>Paraneoptera</taxon>
        <taxon>Hemiptera</taxon>
        <taxon>Heteroptera</taxon>
        <taxon>Panheteroptera</taxon>
        <taxon>Nepomorpha</taxon>
        <taxon>Nepidae</taxon>
        <taxon>Ranatrinae</taxon>
        <taxon>Ranatra</taxon>
    </lineage>
</organism>
<protein>
    <recommendedName>
        <fullName evidence="4">RING-type domain-containing protein</fullName>
    </recommendedName>
</protein>
<dbReference type="AlphaFoldDB" id="A0ABD0Y0W6"/>
<dbReference type="Proteomes" id="UP001558652">
    <property type="component" value="Unassembled WGS sequence"/>
</dbReference>
<dbReference type="PANTHER" id="PTHR23327">
    <property type="entry name" value="RING FINGER PROTEIN 127"/>
    <property type="match status" value="1"/>
</dbReference>
<feature type="domain" description="RING-type" evidence="4">
    <location>
        <begin position="48"/>
        <end position="81"/>
    </location>
</feature>
<keyword evidence="6" id="KW-1185">Reference proteome</keyword>
<evidence type="ECO:0000256" key="1">
    <source>
        <dbReference type="ARBA" id="ARBA00022771"/>
    </source>
</evidence>
<dbReference type="SUPFAM" id="SSF57850">
    <property type="entry name" value="RING/U-box"/>
    <property type="match status" value="1"/>
</dbReference>
<dbReference type="PROSITE" id="PS50089">
    <property type="entry name" value="ZF_RING_2"/>
    <property type="match status" value="1"/>
</dbReference>